<comment type="caution">
    <text evidence="2">The sequence shown here is derived from an EMBL/GenBank/DDBJ whole genome shotgun (WGS) entry which is preliminary data.</text>
</comment>
<name>A0A837DID0_9PSEU</name>
<organism evidence="2 3">
    <name type="scientific">Saccharomonospora viridis</name>
    <dbReference type="NCBI Taxonomy" id="1852"/>
    <lineage>
        <taxon>Bacteria</taxon>
        <taxon>Bacillati</taxon>
        <taxon>Actinomycetota</taxon>
        <taxon>Actinomycetes</taxon>
        <taxon>Pseudonocardiales</taxon>
        <taxon>Pseudonocardiaceae</taxon>
        <taxon>Saccharomonospora</taxon>
    </lineage>
</organism>
<reference evidence="2 3" key="1">
    <citation type="submission" date="2014-10" db="EMBL/GenBank/DDBJ databases">
        <title>Genome sequence of Micropolyspora internatus JCM3315.</title>
        <authorList>
            <person name="Shin S.-K."/>
            <person name="Yi H."/>
        </authorList>
    </citation>
    <scope>NUCLEOTIDE SEQUENCE [LARGE SCALE GENOMIC DNA]</scope>
    <source>
        <strain evidence="2 3">JCM 3315</strain>
    </source>
</reference>
<accession>A0A837DID0</accession>
<dbReference type="EMBL" id="JRZE01000002">
    <property type="protein sequence ID" value="KHF45626.1"/>
    <property type="molecule type" value="Genomic_DNA"/>
</dbReference>
<gene>
    <name evidence="2" type="ORF">MINT15_08430</name>
</gene>
<feature type="region of interest" description="Disordered" evidence="1">
    <location>
        <begin position="1"/>
        <end position="20"/>
    </location>
</feature>
<evidence type="ECO:0000256" key="1">
    <source>
        <dbReference type="SAM" id="MobiDB-lite"/>
    </source>
</evidence>
<sequence length="153" mass="16834">MVEGSSGPYSSAQPDNPNARRANTAAMFPILPPVLPLPLPPALEPIRRTIAFTSRPDATTATVCGFPARRAINPRRHEHPKPSSVPDDYSCIRVRRPRQSVLRWCPRSTRRGHRYATCGHDYTACGHDYTGCGHDYTGCGHDCAACGHGRSIW</sequence>
<protein>
    <submittedName>
        <fullName evidence="2">Uncharacterized protein</fullName>
    </submittedName>
</protein>
<dbReference type="Proteomes" id="UP000030848">
    <property type="component" value="Unassembled WGS sequence"/>
</dbReference>
<evidence type="ECO:0000313" key="3">
    <source>
        <dbReference type="Proteomes" id="UP000030848"/>
    </source>
</evidence>
<dbReference type="AlphaFoldDB" id="A0A837DID0"/>
<proteinExistence type="predicted"/>
<evidence type="ECO:0000313" key="2">
    <source>
        <dbReference type="EMBL" id="KHF45626.1"/>
    </source>
</evidence>
<feature type="compositionally biased region" description="Polar residues" evidence="1">
    <location>
        <begin position="7"/>
        <end position="16"/>
    </location>
</feature>